<dbReference type="SUPFAM" id="SSF140453">
    <property type="entry name" value="EsxAB dimer-like"/>
    <property type="match status" value="1"/>
</dbReference>
<gene>
    <name evidence="1" type="ORF">ACFSXZ_31050</name>
</gene>
<name>A0ABW5G3P8_9PSEU</name>
<accession>A0ABW5G3P8</accession>
<sequence>MTSFDINHDGLLELNEQLYKAVSELGQMVDDLNMALRNIPDSVHGKVAPLWEEQQRTWNASMEDMRTKLNADTLRSIDVHEIFKEGDYTGTKIFIQ</sequence>
<dbReference type="Gene3D" id="1.10.287.1060">
    <property type="entry name" value="ESAT-6-like"/>
    <property type="match status" value="1"/>
</dbReference>
<reference evidence="2" key="1">
    <citation type="journal article" date="2019" name="Int. J. Syst. Evol. Microbiol.">
        <title>The Global Catalogue of Microorganisms (GCM) 10K type strain sequencing project: providing services to taxonomists for standard genome sequencing and annotation.</title>
        <authorList>
            <consortium name="The Broad Institute Genomics Platform"/>
            <consortium name="The Broad Institute Genome Sequencing Center for Infectious Disease"/>
            <person name="Wu L."/>
            <person name="Ma J."/>
        </authorList>
    </citation>
    <scope>NUCLEOTIDE SEQUENCE [LARGE SCALE GENOMIC DNA]</scope>
    <source>
        <strain evidence="2">CGMCC 4.7645</strain>
    </source>
</reference>
<evidence type="ECO:0000313" key="2">
    <source>
        <dbReference type="Proteomes" id="UP001597417"/>
    </source>
</evidence>
<dbReference type="InterPro" id="IPR036689">
    <property type="entry name" value="ESAT-6-like_sf"/>
</dbReference>
<dbReference type="RefSeq" id="WP_378269005.1">
    <property type="nucleotide sequence ID" value="NZ_JBHUKR010000020.1"/>
</dbReference>
<comment type="caution">
    <text evidence="1">The sequence shown here is derived from an EMBL/GenBank/DDBJ whole genome shotgun (WGS) entry which is preliminary data.</text>
</comment>
<dbReference type="Proteomes" id="UP001597417">
    <property type="component" value="Unassembled WGS sequence"/>
</dbReference>
<dbReference type="EMBL" id="JBHUKR010000020">
    <property type="protein sequence ID" value="MFD2420776.1"/>
    <property type="molecule type" value="Genomic_DNA"/>
</dbReference>
<proteinExistence type="predicted"/>
<protein>
    <submittedName>
        <fullName evidence="1">WXG100 family type VII secretion target</fullName>
    </submittedName>
</protein>
<organism evidence="1 2">
    <name type="scientific">Amycolatopsis pigmentata</name>
    <dbReference type="NCBI Taxonomy" id="450801"/>
    <lineage>
        <taxon>Bacteria</taxon>
        <taxon>Bacillati</taxon>
        <taxon>Actinomycetota</taxon>
        <taxon>Actinomycetes</taxon>
        <taxon>Pseudonocardiales</taxon>
        <taxon>Pseudonocardiaceae</taxon>
        <taxon>Amycolatopsis</taxon>
    </lineage>
</organism>
<keyword evidence="2" id="KW-1185">Reference proteome</keyword>
<evidence type="ECO:0000313" key="1">
    <source>
        <dbReference type="EMBL" id="MFD2420776.1"/>
    </source>
</evidence>